<sequence length="652" mass="73130">MEALRPHGGGISHASPPGVGNVASQFAETEDMPVTPTPTRWRSGNMMQPEFNEGNMENASMDENEGQEHWQTRGSSRAPSRASEARSGIRQRKILQKSLIGRPRHHTSLLDVSKQAQMLVGALETAQTQQQEIYQMVQEQVQAHLAEELSNWRAEQQTHEGIYLERITNLEQEVSKLCTELTEARHTIQQPAPVRQNTPAIDTQPNRVNKHVNNQTPKVREMSQQPRQEPSFADLAALLSTRPGGQEWQEVTKKKQKNRQIQAVAAVSQPDPTKLKPAKDSPKEAWRFLFHREGGKAAPRSEREDIILAINRAVAKAHFPAFIRVVDAGYTNTGAITILLEKARARVNARPLENLIDEAGLYINNELGAPTRPKRTPGISIIDLALTTVSMGPLEMWVIDQEHPTGSDHELIVMEWTSLERIPTMPSQDVTGWQIQTLQANPQALEEAKGDWQTRTESRPCLGDSCSSEDLAGEAIWIQEALTAVLNRHAKQLRVTPISKRWWGMEIKEARRTYSQARRAWQGQEISTAELREVWNNYYQAIRRAKRTCWETFLEGATDQPGLGDTARCWRALGYTKPRTMATTPTLHGPQGQLASSIDEKEALIRETAFPQTPGDSQEVEIPQGSWHGQVDEGIVKHALFHQAVQKAPGID</sequence>
<dbReference type="InterPro" id="IPR036691">
    <property type="entry name" value="Endo/exonu/phosph_ase_sf"/>
</dbReference>
<reference evidence="3 4" key="1">
    <citation type="journal article" date="2016" name="BMC Genomics">
        <title>Comparative genomic and transcriptomic analyses of the Fuzhuan brick tea-fermentation fungus Aspergillus cristatus.</title>
        <authorList>
            <person name="Ge Y."/>
            <person name="Wang Y."/>
            <person name="Liu Y."/>
            <person name="Tan Y."/>
            <person name="Ren X."/>
            <person name="Zhang X."/>
            <person name="Hyde K.D."/>
            <person name="Liu Y."/>
            <person name="Liu Z."/>
        </authorList>
    </citation>
    <scope>NUCLEOTIDE SEQUENCE [LARGE SCALE GENOMIC DNA]</scope>
    <source>
        <strain evidence="3 4">GZAAS20.1005</strain>
    </source>
</reference>
<name>A0A1E3BC85_ASPCR</name>
<evidence type="ECO:0000313" key="4">
    <source>
        <dbReference type="Proteomes" id="UP000094569"/>
    </source>
</evidence>
<comment type="caution">
    <text evidence="3">The sequence shown here is derived from an EMBL/GenBank/DDBJ whole genome shotgun (WGS) entry which is preliminary data.</text>
</comment>
<dbReference type="STRING" id="573508.A0A1E3BC85"/>
<dbReference type="OrthoDB" id="4365810at2759"/>
<evidence type="ECO:0000256" key="1">
    <source>
        <dbReference type="SAM" id="MobiDB-lite"/>
    </source>
</evidence>
<dbReference type="VEuPathDB" id="FungiDB:SI65_06794"/>
<dbReference type="Proteomes" id="UP000094569">
    <property type="component" value="Unassembled WGS sequence"/>
</dbReference>
<gene>
    <name evidence="3" type="ORF">SI65_06794</name>
</gene>
<dbReference type="EMBL" id="JXNT01000007">
    <property type="protein sequence ID" value="ODM18006.1"/>
    <property type="molecule type" value="Genomic_DNA"/>
</dbReference>
<feature type="compositionally biased region" description="Low complexity" evidence="1">
    <location>
        <begin position="75"/>
        <end position="86"/>
    </location>
</feature>
<keyword evidence="4" id="KW-1185">Reference proteome</keyword>
<feature type="domain" description="Endonuclease/exonuclease/phosphatase" evidence="2">
    <location>
        <begin position="345"/>
        <end position="412"/>
    </location>
</feature>
<dbReference type="AlphaFoldDB" id="A0A1E3BC85"/>
<dbReference type="SUPFAM" id="SSF56219">
    <property type="entry name" value="DNase I-like"/>
    <property type="match status" value="1"/>
</dbReference>
<feature type="compositionally biased region" description="Polar residues" evidence="1">
    <location>
        <begin position="37"/>
        <end position="46"/>
    </location>
</feature>
<dbReference type="GO" id="GO:0003824">
    <property type="term" value="F:catalytic activity"/>
    <property type="evidence" value="ECO:0007669"/>
    <property type="project" value="InterPro"/>
</dbReference>
<evidence type="ECO:0000313" key="3">
    <source>
        <dbReference type="EMBL" id="ODM18006.1"/>
    </source>
</evidence>
<protein>
    <recommendedName>
        <fullName evidence="2">Endonuclease/exonuclease/phosphatase domain-containing protein</fullName>
    </recommendedName>
</protein>
<proteinExistence type="predicted"/>
<accession>A0A1E3BC85</accession>
<organism evidence="3 4">
    <name type="scientific">Aspergillus cristatus</name>
    <name type="common">Chinese Fuzhuan brick tea-fermentation fungus</name>
    <name type="synonym">Eurotium cristatum</name>
    <dbReference type="NCBI Taxonomy" id="573508"/>
    <lineage>
        <taxon>Eukaryota</taxon>
        <taxon>Fungi</taxon>
        <taxon>Dikarya</taxon>
        <taxon>Ascomycota</taxon>
        <taxon>Pezizomycotina</taxon>
        <taxon>Eurotiomycetes</taxon>
        <taxon>Eurotiomycetidae</taxon>
        <taxon>Eurotiales</taxon>
        <taxon>Aspergillaceae</taxon>
        <taxon>Aspergillus</taxon>
        <taxon>Aspergillus subgen. Aspergillus</taxon>
    </lineage>
</organism>
<dbReference type="Gene3D" id="3.60.10.10">
    <property type="entry name" value="Endonuclease/exonuclease/phosphatase"/>
    <property type="match status" value="1"/>
</dbReference>
<dbReference type="InterPro" id="IPR005135">
    <property type="entry name" value="Endo/exonuclease/phosphatase"/>
</dbReference>
<evidence type="ECO:0000259" key="2">
    <source>
        <dbReference type="Pfam" id="PF14529"/>
    </source>
</evidence>
<feature type="region of interest" description="Disordered" evidence="1">
    <location>
        <begin position="1"/>
        <end position="88"/>
    </location>
</feature>
<dbReference type="Pfam" id="PF14529">
    <property type="entry name" value="Exo_endo_phos_2"/>
    <property type="match status" value="1"/>
</dbReference>